<dbReference type="EMBL" id="BAAAMR010000072">
    <property type="protein sequence ID" value="GAA2156362.1"/>
    <property type="molecule type" value="Genomic_DNA"/>
</dbReference>
<keyword evidence="2" id="KW-1185">Reference proteome</keyword>
<evidence type="ECO:0000313" key="2">
    <source>
        <dbReference type="Proteomes" id="UP001501020"/>
    </source>
</evidence>
<comment type="caution">
    <text evidence="1">The sequence shown here is derived from an EMBL/GenBank/DDBJ whole genome shotgun (WGS) entry which is preliminary data.</text>
</comment>
<name>A0ABP5M1L5_9ACTN</name>
<evidence type="ECO:0008006" key="3">
    <source>
        <dbReference type="Google" id="ProtNLM"/>
    </source>
</evidence>
<protein>
    <recommendedName>
        <fullName evidence="3">CHAD domain-containing protein</fullName>
    </recommendedName>
</protein>
<organism evidence="1 2">
    <name type="scientific">Actinomadura napierensis</name>
    <dbReference type="NCBI Taxonomy" id="267854"/>
    <lineage>
        <taxon>Bacteria</taxon>
        <taxon>Bacillati</taxon>
        <taxon>Actinomycetota</taxon>
        <taxon>Actinomycetes</taxon>
        <taxon>Streptosporangiales</taxon>
        <taxon>Thermomonosporaceae</taxon>
        <taxon>Actinomadura</taxon>
    </lineage>
</organism>
<dbReference type="Proteomes" id="UP001501020">
    <property type="component" value="Unassembled WGS sequence"/>
</dbReference>
<proteinExistence type="predicted"/>
<gene>
    <name evidence="1" type="ORF">GCM10009727_64980</name>
</gene>
<sequence>MRARRPSPEQAVAHLVSVAFMQIRATAGRRRPVGLPAQDQCEDFALWIRELADACLSLTGSLGHKRRRERRRRATAQLGYLWKVASPRQLGWACDQLDRIGYDYGDLMRLRDQAHAKLREDGHLPSD</sequence>
<accession>A0ABP5M1L5</accession>
<evidence type="ECO:0000313" key="1">
    <source>
        <dbReference type="EMBL" id="GAA2156362.1"/>
    </source>
</evidence>
<reference evidence="2" key="1">
    <citation type="journal article" date="2019" name="Int. J. Syst. Evol. Microbiol.">
        <title>The Global Catalogue of Microorganisms (GCM) 10K type strain sequencing project: providing services to taxonomists for standard genome sequencing and annotation.</title>
        <authorList>
            <consortium name="The Broad Institute Genomics Platform"/>
            <consortium name="The Broad Institute Genome Sequencing Center for Infectious Disease"/>
            <person name="Wu L."/>
            <person name="Ma J."/>
        </authorList>
    </citation>
    <scope>NUCLEOTIDE SEQUENCE [LARGE SCALE GENOMIC DNA]</scope>
    <source>
        <strain evidence="2">JCM 13850</strain>
    </source>
</reference>